<proteinExistence type="predicted"/>
<feature type="domain" description="DUF4166" evidence="1">
    <location>
        <begin position="2"/>
        <end position="113"/>
    </location>
</feature>
<dbReference type="eggNOG" id="ENOG502ZG4P">
    <property type="taxonomic scope" value="Bacteria"/>
</dbReference>
<reference evidence="2 3" key="1">
    <citation type="journal article" date="2009" name="Stand. Genomic Sci.">
        <title>Complete genome sequence of Stackebrandtia nassauensis type strain (LLR-40K-21).</title>
        <authorList>
            <person name="Munk C."/>
            <person name="Lapidus A."/>
            <person name="Copeland A."/>
            <person name="Jando M."/>
            <person name="Mayilraj S."/>
            <person name="Glavina Del Rio T."/>
            <person name="Nolan M."/>
            <person name="Chen F."/>
            <person name="Lucas S."/>
            <person name="Tice H."/>
            <person name="Cheng J.F."/>
            <person name="Han C."/>
            <person name="Detter J.C."/>
            <person name="Bruce D."/>
            <person name="Goodwin L."/>
            <person name="Chain P."/>
            <person name="Pitluck S."/>
            <person name="Goker M."/>
            <person name="Ovchinikova G."/>
            <person name="Pati A."/>
            <person name="Ivanova N."/>
            <person name="Mavromatis K."/>
            <person name="Chen A."/>
            <person name="Palaniappan K."/>
            <person name="Land M."/>
            <person name="Hauser L."/>
            <person name="Chang Y.J."/>
            <person name="Jeffries C.D."/>
            <person name="Bristow J."/>
            <person name="Eisen J.A."/>
            <person name="Markowitz V."/>
            <person name="Hugenholtz P."/>
            <person name="Kyrpides N.C."/>
            <person name="Klenk H.P."/>
        </authorList>
    </citation>
    <scope>NUCLEOTIDE SEQUENCE [LARGE SCALE GENOMIC DNA]</scope>
    <source>
        <strain evidence="3">DSM 44728 / CIP 108903 / NRRL B-16338 / NBRC 102104 / LLR-40K-21</strain>
    </source>
</reference>
<keyword evidence="3" id="KW-1185">Reference proteome</keyword>
<dbReference type="Proteomes" id="UP000000844">
    <property type="component" value="Chromosome"/>
</dbReference>
<dbReference type="KEGG" id="sna:Snas_1562"/>
<dbReference type="Pfam" id="PF13761">
    <property type="entry name" value="DUF4166"/>
    <property type="match status" value="1"/>
</dbReference>
<accession>D3PWA8</accession>
<gene>
    <name evidence="2" type="ordered locus">Snas_1562</name>
</gene>
<dbReference type="HOGENOM" id="CLU_1833980_0_0_11"/>
<sequence>MTFVRGFTFPDGVHCFDATLVFDQARQIIVDYLGTHQHLAAELHLRVDDEGALSIRSGRQLFLEGPVDIRLPGILTGTARVRESFDDRTGRFGIEVRVANPVLGPLFAYRGSFTTEYVRLDEHPVPARVKPRREESRGTG</sequence>
<evidence type="ECO:0000313" key="2">
    <source>
        <dbReference type="EMBL" id="ADD41265.1"/>
    </source>
</evidence>
<dbReference type="EMBL" id="CP001778">
    <property type="protein sequence ID" value="ADD41265.1"/>
    <property type="molecule type" value="Genomic_DNA"/>
</dbReference>
<dbReference type="STRING" id="446470.Snas_1562"/>
<evidence type="ECO:0000313" key="3">
    <source>
        <dbReference type="Proteomes" id="UP000000844"/>
    </source>
</evidence>
<name>D3PWA8_STANL</name>
<dbReference type="InterPro" id="IPR025311">
    <property type="entry name" value="DUF4166"/>
</dbReference>
<protein>
    <recommendedName>
        <fullName evidence="1">DUF4166 domain-containing protein</fullName>
    </recommendedName>
</protein>
<dbReference type="AlphaFoldDB" id="D3PWA8"/>
<organism evidence="2 3">
    <name type="scientific">Stackebrandtia nassauensis (strain DSM 44728 / CIP 108903 / NRRL B-16338 / NBRC 102104 / LLR-40K-21)</name>
    <dbReference type="NCBI Taxonomy" id="446470"/>
    <lineage>
        <taxon>Bacteria</taxon>
        <taxon>Bacillati</taxon>
        <taxon>Actinomycetota</taxon>
        <taxon>Actinomycetes</taxon>
        <taxon>Glycomycetales</taxon>
        <taxon>Glycomycetaceae</taxon>
        <taxon>Stackebrandtia</taxon>
    </lineage>
</organism>
<evidence type="ECO:0000259" key="1">
    <source>
        <dbReference type="Pfam" id="PF13761"/>
    </source>
</evidence>